<proteinExistence type="predicted"/>
<dbReference type="SUPFAM" id="SSF56235">
    <property type="entry name" value="N-terminal nucleophile aminohydrolases (Ntn hydrolases)"/>
    <property type="match status" value="1"/>
</dbReference>
<evidence type="ECO:0000313" key="2">
    <source>
        <dbReference type="Proteomes" id="UP000593578"/>
    </source>
</evidence>
<protein>
    <recommendedName>
        <fullName evidence="3">Gamma-glutamyltransferase</fullName>
    </recommendedName>
</protein>
<reference evidence="1 2" key="1">
    <citation type="journal article" date="2019" name="Genome Biol. Evol.">
        <title>Insights into the evolution of the New World diploid cottons (Gossypium, subgenus Houzingenia) based on genome sequencing.</title>
        <authorList>
            <person name="Grover C.E."/>
            <person name="Arick M.A. 2nd"/>
            <person name="Thrash A."/>
            <person name="Conover J.L."/>
            <person name="Sanders W.S."/>
            <person name="Peterson D.G."/>
            <person name="Frelichowski J.E."/>
            <person name="Scheffler J.A."/>
            <person name="Scheffler B.E."/>
            <person name="Wendel J.F."/>
        </authorList>
    </citation>
    <scope>NUCLEOTIDE SEQUENCE [LARGE SCALE GENOMIC DNA]</scope>
    <source>
        <strain evidence="1">8</strain>
        <tissue evidence="1">Leaf</tissue>
    </source>
</reference>
<dbReference type="InterPro" id="IPR029055">
    <property type="entry name" value="Ntn_hydrolases_N"/>
</dbReference>
<organism evidence="1 2">
    <name type="scientific">Gossypium raimondii</name>
    <name type="common">Peruvian cotton</name>
    <name type="synonym">Gossypium klotzschianum subsp. raimondii</name>
    <dbReference type="NCBI Taxonomy" id="29730"/>
    <lineage>
        <taxon>Eukaryota</taxon>
        <taxon>Viridiplantae</taxon>
        <taxon>Streptophyta</taxon>
        <taxon>Embryophyta</taxon>
        <taxon>Tracheophyta</taxon>
        <taxon>Spermatophyta</taxon>
        <taxon>Magnoliopsida</taxon>
        <taxon>eudicotyledons</taxon>
        <taxon>Gunneridae</taxon>
        <taxon>Pentapetalae</taxon>
        <taxon>rosids</taxon>
        <taxon>malvids</taxon>
        <taxon>Malvales</taxon>
        <taxon>Malvaceae</taxon>
        <taxon>Malvoideae</taxon>
        <taxon>Gossypium</taxon>
    </lineage>
</organism>
<accession>A0A7J8NYD2</accession>
<gene>
    <name evidence="1" type="ORF">Gorai_024101</name>
</gene>
<evidence type="ECO:0000313" key="1">
    <source>
        <dbReference type="EMBL" id="MBA0581943.1"/>
    </source>
</evidence>
<dbReference type="PANTHER" id="PTHR11686">
    <property type="entry name" value="GAMMA GLUTAMYL TRANSPEPTIDASE"/>
    <property type="match status" value="1"/>
</dbReference>
<name>A0A7J8NYD2_GOSRA</name>
<dbReference type="Proteomes" id="UP000593578">
    <property type="component" value="Unassembled WGS sequence"/>
</dbReference>
<dbReference type="InterPro" id="IPR000101">
    <property type="entry name" value="GGT_peptidase"/>
</dbReference>
<dbReference type="InterPro" id="IPR043137">
    <property type="entry name" value="GGT_ssub_C"/>
</dbReference>
<dbReference type="AlphaFoldDB" id="A0A7J8NYD2"/>
<dbReference type="Pfam" id="PF01019">
    <property type="entry name" value="G_glu_transpept"/>
    <property type="match status" value="1"/>
</dbReference>
<dbReference type="PANTHER" id="PTHR11686:SF34">
    <property type="entry name" value="GLUTATHIONE HYDROLASE 1-RELATED"/>
    <property type="match status" value="1"/>
</dbReference>
<dbReference type="GO" id="GO:0006751">
    <property type="term" value="P:glutathione catabolic process"/>
    <property type="evidence" value="ECO:0007669"/>
    <property type="project" value="InterPro"/>
</dbReference>
<dbReference type="Gene3D" id="3.60.20.40">
    <property type="match status" value="1"/>
</dbReference>
<evidence type="ECO:0008006" key="3">
    <source>
        <dbReference type="Google" id="ProtNLM"/>
    </source>
</evidence>
<dbReference type="EMBL" id="JABEZZ010000003">
    <property type="protein sequence ID" value="MBA0581943.1"/>
    <property type="molecule type" value="Genomic_DNA"/>
</dbReference>
<sequence>MDPLSSVMAPRVYHQLIPNVVKYENSTNVIGDHFEVPETIRKDLQKKGHILQGPASLSVSQFIVHNLDGLKGNGELVAVSDPRKGGFPAGF</sequence>
<dbReference type="GO" id="GO:0036374">
    <property type="term" value="F:glutathione hydrolase activity"/>
    <property type="evidence" value="ECO:0007669"/>
    <property type="project" value="InterPro"/>
</dbReference>
<comment type="caution">
    <text evidence="1">The sequence shown here is derived from an EMBL/GenBank/DDBJ whole genome shotgun (WGS) entry which is preliminary data.</text>
</comment>
<dbReference type="GO" id="GO:0005886">
    <property type="term" value="C:plasma membrane"/>
    <property type="evidence" value="ECO:0007669"/>
    <property type="project" value="TreeGrafter"/>
</dbReference>